<evidence type="ECO:0000313" key="2">
    <source>
        <dbReference type="EMBL" id="CAD7697169.1"/>
    </source>
</evidence>
<feature type="compositionally biased region" description="Polar residues" evidence="1">
    <location>
        <begin position="121"/>
        <end position="134"/>
    </location>
</feature>
<accession>A0A8S1ITA9</accession>
<name>A0A8S1ITA9_9CHLO</name>
<dbReference type="EMBL" id="CAJHUC010000618">
    <property type="protein sequence ID" value="CAD7697169.1"/>
    <property type="molecule type" value="Genomic_DNA"/>
</dbReference>
<evidence type="ECO:0000313" key="3">
    <source>
        <dbReference type="Proteomes" id="UP000708148"/>
    </source>
</evidence>
<proteinExistence type="predicted"/>
<dbReference type="AlphaFoldDB" id="A0A8S1ITA9"/>
<organism evidence="2 3">
    <name type="scientific">Ostreobium quekettii</name>
    <dbReference type="NCBI Taxonomy" id="121088"/>
    <lineage>
        <taxon>Eukaryota</taxon>
        <taxon>Viridiplantae</taxon>
        <taxon>Chlorophyta</taxon>
        <taxon>core chlorophytes</taxon>
        <taxon>Ulvophyceae</taxon>
        <taxon>TCBD clade</taxon>
        <taxon>Bryopsidales</taxon>
        <taxon>Ostreobineae</taxon>
        <taxon>Ostreobiaceae</taxon>
        <taxon>Ostreobium</taxon>
    </lineage>
</organism>
<protein>
    <submittedName>
        <fullName evidence="2">Uncharacterized protein</fullName>
    </submittedName>
</protein>
<dbReference type="Proteomes" id="UP000708148">
    <property type="component" value="Unassembled WGS sequence"/>
</dbReference>
<sequence length="589" mass="60239">MTSEPQQGSPFEVQASLVPEAAPASLPGAALGGPEAGEPIAMELSGQSVPGGGELDAVGEGSAGMASASGVEPMDLEPANGATLQACPPAPAPIVVPGKSSSDTVDGAGQAVLIKEDSPRSDGSPSHPQKSPAGSQRPRKPHLQGRFSGRLETKDDEKALQEECRALGPLVGGAGKKGEKSRMTLAKIVRAIATGDVRRHCTMREEKITELQEKLKTVEAVYRRDVELLKQENNALRLKLELQGADDFNHRQVIITPASVPPMVVVRNNPGQRYSASDPMTSIGGGATPVDVPIPFLFPSGQGAQLQGLQANSPMPRAGRVAQLGSMDPAAAQARALAARSQAANNLNLKRKLQEMQQRVSQDLSPTAFNSAASGGGLPQQQVAFVSVPNYTGGAGAGAGTGAGEGEGNPGVQPALNLLGAQSGLQHSGGHDMHTPTVALTLGDDLAAQHFSQQAGFSGQKAVIVSNLQAANAALQSTGPFASHLLSGQIGLDNVLGHIPLSEALSTSAPLVIGGNDMGPTLEDSALSTPMETEMDPNILEQLNAGDLDLTTVAATIPVLQGTGGGAHIAMMPAAQVLRMSSDAGRQVG</sequence>
<dbReference type="OrthoDB" id="552284at2759"/>
<evidence type="ECO:0000256" key="1">
    <source>
        <dbReference type="SAM" id="MobiDB-lite"/>
    </source>
</evidence>
<reference evidence="2" key="1">
    <citation type="submission" date="2020-12" db="EMBL/GenBank/DDBJ databases">
        <authorList>
            <person name="Iha C."/>
        </authorList>
    </citation>
    <scope>NUCLEOTIDE SEQUENCE</scope>
</reference>
<comment type="caution">
    <text evidence="2">The sequence shown here is derived from an EMBL/GenBank/DDBJ whole genome shotgun (WGS) entry which is preliminary data.</text>
</comment>
<feature type="region of interest" description="Disordered" evidence="1">
    <location>
        <begin position="1"/>
        <end position="86"/>
    </location>
</feature>
<feature type="compositionally biased region" description="Low complexity" evidence="1">
    <location>
        <begin position="58"/>
        <end position="72"/>
    </location>
</feature>
<feature type="compositionally biased region" description="Low complexity" evidence="1">
    <location>
        <begin position="19"/>
        <end position="29"/>
    </location>
</feature>
<feature type="region of interest" description="Disordered" evidence="1">
    <location>
        <begin position="116"/>
        <end position="155"/>
    </location>
</feature>
<keyword evidence="3" id="KW-1185">Reference proteome</keyword>
<gene>
    <name evidence="2" type="ORF">OSTQU699_LOCUS2530</name>
</gene>